<feature type="compositionally biased region" description="Polar residues" evidence="1">
    <location>
        <begin position="40"/>
        <end position="49"/>
    </location>
</feature>
<proteinExistence type="predicted"/>
<evidence type="ECO:0000256" key="1">
    <source>
        <dbReference type="SAM" id="MobiDB-lite"/>
    </source>
</evidence>
<accession>A0ABR4YJP2</accession>
<evidence type="ECO:0000313" key="2">
    <source>
        <dbReference type="EMBL" id="KHE42484.1"/>
    </source>
</evidence>
<reference evidence="2 3" key="1">
    <citation type="submission" date="2014-09" db="EMBL/GenBank/DDBJ databases">
        <title>Alistipes sp. 627, sp. nov., a novel member of the family Rikenellaceae isolated from human faeces.</title>
        <authorList>
            <person name="Shkoporov A.N."/>
            <person name="Chaplin A.V."/>
            <person name="Motuzova O.V."/>
            <person name="Kafarskaia L.I."/>
            <person name="Khokhlova E.V."/>
            <person name="Efimov B.A."/>
        </authorList>
    </citation>
    <scope>NUCLEOTIDE SEQUENCE [LARGE SCALE GENOMIC DNA]</scope>
    <source>
        <strain evidence="2 3">627</strain>
    </source>
</reference>
<feature type="region of interest" description="Disordered" evidence="1">
    <location>
        <begin position="1"/>
        <end position="66"/>
    </location>
</feature>
<feature type="compositionally biased region" description="Basic and acidic residues" evidence="1">
    <location>
        <begin position="7"/>
        <end position="22"/>
    </location>
</feature>
<comment type="caution">
    <text evidence="2">The sequence shown here is derived from an EMBL/GenBank/DDBJ whole genome shotgun (WGS) entry which is preliminary data.</text>
</comment>
<keyword evidence="3" id="KW-1185">Reference proteome</keyword>
<gene>
    <name evidence="2" type="ORF">LG35_04470</name>
</gene>
<sequence length="66" mass="6847">MPAQQSDTERQKLPEPADRNRQETAASPQTAAGRGGYPVQTGQKNTQPSAGEASCPLSAAGTAHKN</sequence>
<dbReference type="EMBL" id="JRGF01000004">
    <property type="protein sequence ID" value="KHE42484.1"/>
    <property type="molecule type" value="Genomic_DNA"/>
</dbReference>
<dbReference type="Proteomes" id="UP000030889">
    <property type="component" value="Unassembled WGS sequence"/>
</dbReference>
<organism evidence="2 3">
    <name type="scientific">Alistipes inops</name>
    <dbReference type="NCBI Taxonomy" id="1501391"/>
    <lineage>
        <taxon>Bacteria</taxon>
        <taxon>Pseudomonadati</taxon>
        <taxon>Bacteroidota</taxon>
        <taxon>Bacteroidia</taxon>
        <taxon>Bacteroidales</taxon>
        <taxon>Rikenellaceae</taxon>
        <taxon>Alistipes</taxon>
    </lineage>
</organism>
<protein>
    <submittedName>
        <fullName evidence="2">Uncharacterized protein</fullName>
    </submittedName>
</protein>
<name>A0ABR4YJP2_9BACT</name>
<evidence type="ECO:0000313" key="3">
    <source>
        <dbReference type="Proteomes" id="UP000030889"/>
    </source>
</evidence>